<evidence type="ECO:0000313" key="2">
    <source>
        <dbReference type="Proteomes" id="UP001152795"/>
    </source>
</evidence>
<keyword evidence="2" id="KW-1185">Reference proteome</keyword>
<dbReference type="OrthoDB" id="5989849at2759"/>
<gene>
    <name evidence="1" type="ORF">PACLA_8A070002</name>
</gene>
<organism evidence="1 2">
    <name type="scientific">Paramuricea clavata</name>
    <name type="common">Red gorgonian</name>
    <name type="synonym">Violescent sea-whip</name>
    <dbReference type="NCBI Taxonomy" id="317549"/>
    <lineage>
        <taxon>Eukaryota</taxon>
        <taxon>Metazoa</taxon>
        <taxon>Cnidaria</taxon>
        <taxon>Anthozoa</taxon>
        <taxon>Octocorallia</taxon>
        <taxon>Malacalcyonacea</taxon>
        <taxon>Plexauridae</taxon>
        <taxon>Paramuricea</taxon>
    </lineage>
</organism>
<reference evidence="1" key="1">
    <citation type="submission" date="2020-04" db="EMBL/GenBank/DDBJ databases">
        <authorList>
            <person name="Alioto T."/>
            <person name="Alioto T."/>
            <person name="Gomez Garrido J."/>
        </authorList>
    </citation>
    <scope>NUCLEOTIDE SEQUENCE</scope>
    <source>
        <strain evidence="1">A484AB</strain>
    </source>
</reference>
<name>A0A7D9IU31_PARCT</name>
<dbReference type="AlphaFoldDB" id="A0A7D9IU31"/>
<proteinExistence type="predicted"/>
<sequence>MTSKIIAVLCLFLAVSFAVREEYDTQMEDYASSNDETYSDEKPAKAKKTVIEDTGSETSALVQQDSGDMDADEHKGFCHWGIAVWYKPGFQIRCNCMRCTCKEGGVWNCGYHFAYCPYYYCGNQIYNPASQICCCGKIHDKKSNHACCGYFYYNTRVSKCCNYYSVKPRKANCPRDRV</sequence>
<dbReference type="Proteomes" id="UP001152795">
    <property type="component" value="Unassembled WGS sequence"/>
</dbReference>
<comment type="caution">
    <text evidence="1">The sequence shown here is derived from an EMBL/GenBank/DDBJ whole genome shotgun (WGS) entry which is preliminary data.</text>
</comment>
<evidence type="ECO:0000313" key="1">
    <source>
        <dbReference type="EMBL" id="CAB4013349.1"/>
    </source>
</evidence>
<protein>
    <submittedName>
        <fullName evidence="1">Uncharacterized protein</fullName>
    </submittedName>
</protein>
<accession>A0A7D9IU31</accession>
<dbReference type="EMBL" id="CACRXK020007852">
    <property type="protein sequence ID" value="CAB4013349.1"/>
    <property type="molecule type" value="Genomic_DNA"/>
</dbReference>